<evidence type="ECO:0000313" key="3">
    <source>
        <dbReference type="EMBL" id="QGZ64596.1"/>
    </source>
</evidence>
<reference evidence="3 4" key="1">
    <citation type="submission" date="2019-12" db="EMBL/GenBank/DDBJ databases">
        <title>Paraburkholderia acidiphila 7Q-K02 sp. nov and Paraburkholderia acidisoli DHF22 sp. nov., two strains isolated from forest soil.</title>
        <authorList>
            <person name="Gao Z."/>
            <person name="Qiu L."/>
        </authorList>
    </citation>
    <scope>NUCLEOTIDE SEQUENCE [LARGE SCALE GENOMIC DNA]</scope>
    <source>
        <strain evidence="3 4">DHF22</strain>
    </source>
</reference>
<dbReference type="Pfam" id="PF00391">
    <property type="entry name" value="PEP-utilizers"/>
    <property type="match status" value="1"/>
</dbReference>
<dbReference type="OrthoDB" id="9765468at2"/>
<evidence type="ECO:0000313" key="4">
    <source>
        <dbReference type="Proteomes" id="UP000433577"/>
    </source>
</evidence>
<feature type="domain" description="PEP-utilising enzyme mobile" evidence="1">
    <location>
        <begin position="557"/>
        <end position="621"/>
    </location>
</feature>
<dbReference type="Gene3D" id="3.30.1490.20">
    <property type="entry name" value="ATP-grasp fold, A domain"/>
    <property type="match status" value="1"/>
</dbReference>
<dbReference type="InterPro" id="IPR051549">
    <property type="entry name" value="PEP_Utilizing_Enz"/>
</dbReference>
<evidence type="ECO:0008006" key="5">
    <source>
        <dbReference type="Google" id="ProtNLM"/>
    </source>
</evidence>
<dbReference type="GO" id="GO:0016301">
    <property type="term" value="F:kinase activity"/>
    <property type="evidence" value="ECO:0007669"/>
    <property type="project" value="InterPro"/>
</dbReference>
<dbReference type="Proteomes" id="UP000433577">
    <property type="component" value="Chromosome 3"/>
</dbReference>
<dbReference type="Gene3D" id="3.50.30.10">
    <property type="entry name" value="Phosphohistidine domain"/>
    <property type="match status" value="1"/>
</dbReference>
<dbReference type="Pfam" id="PF01326">
    <property type="entry name" value="PPDK_N"/>
    <property type="match status" value="1"/>
</dbReference>
<dbReference type="AlphaFoldDB" id="A0A7Z2JHC1"/>
<dbReference type="InterPro" id="IPR002192">
    <property type="entry name" value="PPDK_AMP/ATP-bd"/>
</dbReference>
<evidence type="ECO:0000259" key="2">
    <source>
        <dbReference type="Pfam" id="PF01326"/>
    </source>
</evidence>
<dbReference type="SUPFAM" id="SSF56059">
    <property type="entry name" value="Glutathione synthetase ATP-binding domain-like"/>
    <property type="match status" value="1"/>
</dbReference>
<proteinExistence type="predicted"/>
<dbReference type="PANTHER" id="PTHR43615">
    <property type="entry name" value="PHOSPHOENOLPYRUVATE SYNTHASE-RELATED"/>
    <property type="match status" value="1"/>
</dbReference>
<dbReference type="EMBL" id="CP046915">
    <property type="protein sequence ID" value="QGZ64596.1"/>
    <property type="molecule type" value="Genomic_DNA"/>
</dbReference>
<accession>A0A7Z2JHC1</accession>
<dbReference type="KEGG" id="pacs:FAZ98_22400"/>
<dbReference type="Gene3D" id="3.30.470.20">
    <property type="entry name" value="ATP-grasp fold, B domain"/>
    <property type="match status" value="1"/>
</dbReference>
<dbReference type="RefSeq" id="WP_158954188.1">
    <property type="nucleotide sequence ID" value="NZ_CP046915.1"/>
</dbReference>
<dbReference type="SUPFAM" id="SSF52009">
    <property type="entry name" value="Phosphohistidine domain"/>
    <property type="match status" value="1"/>
</dbReference>
<name>A0A7Z2JHC1_9BURK</name>
<keyword evidence="4" id="KW-1185">Reference proteome</keyword>
<dbReference type="InterPro" id="IPR013815">
    <property type="entry name" value="ATP_grasp_subdomain_1"/>
</dbReference>
<feature type="domain" description="Pyruvate phosphate dikinase AMP/ATP-binding" evidence="2">
    <location>
        <begin position="15"/>
        <end position="208"/>
    </location>
</feature>
<dbReference type="PANTHER" id="PTHR43615:SF1">
    <property type="entry name" value="PPDK_N DOMAIN-CONTAINING PROTEIN"/>
    <property type="match status" value="1"/>
</dbReference>
<gene>
    <name evidence="3" type="ORF">FAZ98_22400</name>
</gene>
<organism evidence="3 4">
    <name type="scientific">Paraburkholderia acidisoli</name>
    <dbReference type="NCBI Taxonomy" id="2571748"/>
    <lineage>
        <taxon>Bacteria</taxon>
        <taxon>Pseudomonadati</taxon>
        <taxon>Pseudomonadota</taxon>
        <taxon>Betaproteobacteria</taxon>
        <taxon>Burkholderiales</taxon>
        <taxon>Burkholderiaceae</taxon>
        <taxon>Paraburkholderia</taxon>
    </lineage>
</organism>
<dbReference type="GO" id="GO:0005524">
    <property type="term" value="F:ATP binding"/>
    <property type="evidence" value="ECO:0007669"/>
    <property type="project" value="InterPro"/>
</dbReference>
<dbReference type="InterPro" id="IPR036637">
    <property type="entry name" value="Phosphohistidine_dom_sf"/>
</dbReference>
<protein>
    <recommendedName>
        <fullName evidence="5">Phosphoenolpyruvate synthase</fullName>
    </recommendedName>
</protein>
<dbReference type="InterPro" id="IPR008279">
    <property type="entry name" value="PEP-util_enz_mobile_dom"/>
</dbReference>
<evidence type="ECO:0000259" key="1">
    <source>
        <dbReference type="Pfam" id="PF00391"/>
    </source>
</evidence>
<sequence>MSLPSKYANLLASREIATVPVTRLLDERFFRTHIENYTVLNASIDRLLDQITATSGAFIDDHMLELTNLLQGVAWNDDVTDELSGLLTEMGCGPNVCLAVRSAALSEDTARRSYAGLYRSILNIQATPKPVADAALKVWLSYFERAAINERLDSGSLSDGLRMNVMVQRMVDAAYAGVAFSTAPQGTGGAQLEYVREIGDALVSGRATAVHVREGHLGDAPQVAVPVCNRVFDLVHRLKALFSHDVDVEWAHDEEELYLLQVRAITTQSEAVFTEGPVLAVYDLFGMDESELERVRPLPDFAEYFRSKRGPLFAFGRAEGIGLGAAKLVLLNRDALLAPGSVEAIAAPFKGPQIVLDINDRIRQVVVEKSQFGESLINATTHPNQLYRILVRDYIKGDFGLISRLNGSGEVVVEYSADGLLALNRGSAVASIFVLDGQEAADHPFDRESVGSLERVTTHAQARFGRVQLEWAYTHGTLYLIDISPLSDSTLPIISNAGASVVSVGCAMGPVCHIDDSTALIELSDGPAVSLSGIPDPKKMGRTFAAIMERVKSFPQPPVVAVSRPYAALAPLLPHVAGFVFSDAAMLCHLAILLREHGVPALASSELFNSLDEGMLYTLDAKPHETNSIAN</sequence>